<accession>A0A1I2I6C0</accession>
<name>A0A1I2I6C0_9ACTN</name>
<proteinExistence type="predicted"/>
<dbReference type="OrthoDB" id="3295168at2"/>
<sequence>MILPGYADTMPDDVDVAALTVDGWHLTERPGFWAAHWKEQLIDDEDLLLRTWGVPEEVVLDRMRDLYEPRTWPVFTVELAGDAELAVVFSNDADDAGVDYLVLPGSGRDVIEIASVEGHQRGPGLSWPELVAAADRQPDDVRRSQVLLLLMPAVGDEATGAPGATSILSQAMRTLGAVEDPTDLAALAASDEVAFWGHVPWTAGTPETEYAPRNPAGPFALSAAERRLVAELLAP</sequence>
<evidence type="ECO:0000313" key="2">
    <source>
        <dbReference type="Proteomes" id="UP000199645"/>
    </source>
</evidence>
<keyword evidence="2" id="KW-1185">Reference proteome</keyword>
<protein>
    <submittedName>
        <fullName evidence="1">Uncharacterized protein</fullName>
    </submittedName>
</protein>
<dbReference type="EMBL" id="FONV01000009">
    <property type="protein sequence ID" value="SFF37842.1"/>
    <property type="molecule type" value="Genomic_DNA"/>
</dbReference>
<dbReference type="RefSeq" id="WP_093618142.1">
    <property type="nucleotide sequence ID" value="NZ_BOMT01000052.1"/>
</dbReference>
<dbReference type="AlphaFoldDB" id="A0A1I2I6C0"/>
<dbReference type="Proteomes" id="UP000199645">
    <property type="component" value="Unassembled WGS sequence"/>
</dbReference>
<evidence type="ECO:0000313" key="1">
    <source>
        <dbReference type="EMBL" id="SFF37842.1"/>
    </source>
</evidence>
<organism evidence="1 2">
    <name type="scientific">Actinoplanes philippinensis</name>
    <dbReference type="NCBI Taxonomy" id="35752"/>
    <lineage>
        <taxon>Bacteria</taxon>
        <taxon>Bacillati</taxon>
        <taxon>Actinomycetota</taxon>
        <taxon>Actinomycetes</taxon>
        <taxon>Micromonosporales</taxon>
        <taxon>Micromonosporaceae</taxon>
        <taxon>Actinoplanes</taxon>
    </lineage>
</organism>
<gene>
    <name evidence="1" type="ORF">SAMN05421541_109360</name>
</gene>
<reference evidence="1 2" key="1">
    <citation type="submission" date="2016-10" db="EMBL/GenBank/DDBJ databases">
        <authorList>
            <person name="de Groot N.N."/>
        </authorList>
    </citation>
    <scope>NUCLEOTIDE SEQUENCE [LARGE SCALE GENOMIC DNA]</scope>
    <source>
        <strain evidence="1 2">DSM 43019</strain>
    </source>
</reference>